<comment type="similarity">
    <text evidence="1 3">Belongs to the pirin family.</text>
</comment>
<feature type="binding site" evidence="2">
    <location>
        <position position="105"/>
    </location>
    <ligand>
        <name>Fe cation</name>
        <dbReference type="ChEBI" id="CHEBI:24875"/>
    </ligand>
</feature>
<dbReference type="SUPFAM" id="SSF51182">
    <property type="entry name" value="RmlC-like cupins"/>
    <property type="match status" value="1"/>
</dbReference>
<evidence type="ECO:0000256" key="3">
    <source>
        <dbReference type="RuleBase" id="RU003457"/>
    </source>
</evidence>
<dbReference type="PIRSF" id="PIRSF006232">
    <property type="entry name" value="Pirin"/>
    <property type="match status" value="1"/>
</dbReference>
<reference evidence="6" key="1">
    <citation type="journal article" date="2014" name="Int. J. Syst. Evol. Microbiol.">
        <title>Complete genome sequence of Corynebacterium casei LMG S-19264T (=DSM 44701T), isolated from a smear-ripened cheese.</title>
        <authorList>
            <consortium name="US DOE Joint Genome Institute (JGI-PGF)"/>
            <person name="Walter F."/>
            <person name="Albersmeier A."/>
            <person name="Kalinowski J."/>
            <person name="Ruckert C."/>
        </authorList>
    </citation>
    <scope>NUCLEOTIDE SEQUENCE</scope>
    <source>
        <strain evidence="6">CGMCC 1.12408</strain>
    </source>
</reference>
<evidence type="ECO:0000259" key="4">
    <source>
        <dbReference type="Pfam" id="PF02678"/>
    </source>
</evidence>
<dbReference type="InterPro" id="IPR011051">
    <property type="entry name" value="RmlC_Cupin_sf"/>
</dbReference>
<dbReference type="InterPro" id="IPR041602">
    <property type="entry name" value="Quercetinase_C"/>
</dbReference>
<dbReference type="PANTHER" id="PTHR43212">
    <property type="entry name" value="QUERCETIN 2,3-DIOXYGENASE"/>
    <property type="match status" value="1"/>
</dbReference>
<dbReference type="RefSeq" id="WP_188382834.1">
    <property type="nucleotide sequence ID" value="NZ_BMEY01000001.1"/>
</dbReference>
<dbReference type="PANTHER" id="PTHR43212:SF3">
    <property type="entry name" value="QUERCETIN 2,3-DIOXYGENASE"/>
    <property type="match status" value="1"/>
</dbReference>
<evidence type="ECO:0000256" key="1">
    <source>
        <dbReference type="ARBA" id="ARBA00008416"/>
    </source>
</evidence>
<evidence type="ECO:0000259" key="5">
    <source>
        <dbReference type="Pfam" id="PF17954"/>
    </source>
</evidence>
<dbReference type="InterPro" id="IPR003829">
    <property type="entry name" value="Pirin_N_dom"/>
</dbReference>
<protein>
    <recommendedName>
        <fullName evidence="8">Pirin family protein</fullName>
    </recommendedName>
</protein>
<reference evidence="6" key="2">
    <citation type="submission" date="2020-09" db="EMBL/GenBank/DDBJ databases">
        <authorList>
            <person name="Sun Q."/>
            <person name="Zhou Y."/>
        </authorList>
    </citation>
    <scope>NUCLEOTIDE SEQUENCE</scope>
    <source>
        <strain evidence="6">CGMCC 1.12408</strain>
    </source>
</reference>
<accession>A0A916W2Z9</accession>
<feature type="binding site" evidence="2">
    <location>
        <position position="103"/>
    </location>
    <ligand>
        <name>Fe cation</name>
        <dbReference type="ChEBI" id="CHEBI:24875"/>
    </ligand>
</feature>
<evidence type="ECO:0000313" key="6">
    <source>
        <dbReference type="EMBL" id="GGA61822.1"/>
    </source>
</evidence>
<dbReference type="Pfam" id="PF02678">
    <property type="entry name" value="Pirin"/>
    <property type="match status" value="1"/>
</dbReference>
<proteinExistence type="inferred from homology"/>
<feature type="binding site" evidence="2">
    <location>
        <position position="59"/>
    </location>
    <ligand>
        <name>Fe cation</name>
        <dbReference type="ChEBI" id="CHEBI:24875"/>
    </ligand>
</feature>
<gene>
    <name evidence="6" type="ORF">GCM10008025_02210</name>
</gene>
<keyword evidence="2" id="KW-0479">Metal-binding</keyword>
<dbReference type="AlphaFoldDB" id="A0A916W2Z9"/>
<dbReference type="EMBL" id="BMEY01000001">
    <property type="protein sequence ID" value="GGA61822.1"/>
    <property type="molecule type" value="Genomic_DNA"/>
</dbReference>
<keyword evidence="2" id="KW-0408">Iron</keyword>
<evidence type="ECO:0008006" key="8">
    <source>
        <dbReference type="Google" id="ProtNLM"/>
    </source>
</evidence>
<dbReference type="InterPro" id="IPR012093">
    <property type="entry name" value="Pirin"/>
</dbReference>
<keyword evidence="7" id="KW-1185">Reference proteome</keyword>
<dbReference type="Pfam" id="PF17954">
    <property type="entry name" value="Pirin_C_2"/>
    <property type="match status" value="1"/>
</dbReference>
<comment type="cofactor">
    <cofactor evidence="2">
        <name>Fe cation</name>
        <dbReference type="ChEBI" id="CHEBI:24875"/>
    </cofactor>
    <text evidence="2">Binds 1 Fe cation per subunit.</text>
</comment>
<dbReference type="GO" id="GO:0046872">
    <property type="term" value="F:metal ion binding"/>
    <property type="evidence" value="ECO:0007669"/>
    <property type="project" value="UniProtKB-KW"/>
</dbReference>
<name>A0A916W2Z9_9BACI</name>
<feature type="binding site" evidence="2">
    <location>
        <position position="61"/>
    </location>
    <ligand>
        <name>Fe cation</name>
        <dbReference type="ChEBI" id="CHEBI:24875"/>
    </ligand>
</feature>
<feature type="domain" description="Quercetin 2,3-dioxygenase C-terminal cupin" evidence="5">
    <location>
        <begin position="145"/>
        <end position="227"/>
    </location>
</feature>
<sequence>MLYKLSAHNHKQPFKGPFTITRVQTTGNILRDKAKDTAFGSLSYIDHAVMKKGLTIKMHEHVNDEILSYVWKGKMYHRDSAGLEVPITPGNLMMMNAGSSFWHEEKVKEDYVEMLQIFVRPKSTDLEPNIQFHKKPISNSDWYWMVGPEESNAPLHVRQNIYIYDAHPKQGDTLEVPRKEGYQPFLYVLNGKITVGEEVVGKYEAITHDENKLPNVNVEENTTIVLFLVDMDASMSLTGTISGRS</sequence>
<organism evidence="6 7">
    <name type="scientific">Ornithinibacillus halotolerans</name>
    <dbReference type="NCBI Taxonomy" id="1274357"/>
    <lineage>
        <taxon>Bacteria</taxon>
        <taxon>Bacillati</taxon>
        <taxon>Bacillota</taxon>
        <taxon>Bacilli</taxon>
        <taxon>Bacillales</taxon>
        <taxon>Bacillaceae</taxon>
        <taxon>Ornithinibacillus</taxon>
    </lineage>
</organism>
<evidence type="ECO:0000313" key="7">
    <source>
        <dbReference type="Proteomes" id="UP000613512"/>
    </source>
</evidence>
<comment type="caution">
    <text evidence="6">The sequence shown here is derived from an EMBL/GenBank/DDBJ whole genome shotgun (WGS) entry which is preliminary data.</text>
</comment>
<feature type="domain" description="Pirin N-terminal" evidence="4">
    <location>
        <begin position="43"/>
        <end position="119"/>
    </location>
</feature>
<dbReference type="Proteomes" id="UP000613512">
    <property type="component" value="Unassembled WGS sequence"/>
</dbReference>
<evidence type="ECO:0000256" key="2">
    <source>
        <dbReference type="PIRSR" id="PIRSR006232-1"/>
    </source>
</evidence>
<dbReference type="InterPro" id="IPR014710">
    <property type="entry name" value="RmlC-like_jellyroll"/>
</dbReference>
<dbReference type="Gene3D" id="2.60.120.10">
    <property type="entry name" value="Jelly Rolls"/>
    <property type="match status" value="2"/>
</dbReference>